<keyword evidence="3" id="KW-1185">Reference proteome</keyword>
<gene>
    <name evidence="2" type="ORF">LSAT_V11C300101750</name>
</gene>
<dbReference type="EMBL" id="NBSK02000003">
    <property type="protein sequence ID" value="KAJ0216938.1"/>
    <property type="molecule type" value="Genomic_DNA"/>
</dbReference>
<feature type="compositionally biased region" description="Basic and acidic residues" evidence="1">
    <location>
        <begin position="117"/>
        <end position="129"/>
    </location>
</feature>
<evidence type="ECO:0000313" key="2">
    <source>
        <dbReference type="EMBL" id="KAJ0216938.1"/>
    </source>
</evidence>
<feature type="region of interest" description="Disordered" evidence="1">
    <location>
        <begin position="88"/>
        <end position="167"/>
    </location>
</feature>
<evidence type="ECO:0000256" key="1">
    <source>
        <dbReference type="SAM" id="MobiDB-lite"/>
    </source>
</evidence>
<feature type="compositionally biased region" description="Polar residues" evidence="1">
    <location>
        <begin position="88"/>
        <end position="98"/>
    </location>
</feature>
<feature type="compositionally biased region" description="Pro residues" evidence="1">
    <location>
        <begin position="158"/>
        <end position="167"/>
    </location>
</feature>
<protein>
    <submittedName>
        <fullName evidence="2">Uncharacterized protein</fullName>
    </submittedName>
</protein>
<accession>A0A9R1W6R8</accession>
<proteinExistence type="predicted"/>
<evidence type="ECO:0000313" key="3">
    <source>
        <dbReference type="Proteomes" id="UP000235145"/>
    </source>
</evidence>
<organism evidence="2 3">
    <name type="scientific">Lactuca sativa</name>
    <name type="common">Garden lettuce</name>
    <dbReference type="NCBI Taxonomy" id="4236"/>
    <lineage>
        <taxon>Eukaryota</taxon>
        <taxon>Viridiplantae</taxon>
        <taxon>Streptophyta</taxon>
        <taxon>Embryophyta</taxon>
        <taxon>Tracheophyta</taxon>
        <taxon>Spermatophyta</taxon>
        <taxon>Magnoliopsida</taxon>
        <taxon>eudicotyledons</taxon>
        <taxon>Gunneridae</taxon>
        <taxon>Pentapetalae</taxon>
        <taxon>asterids</taxon>
        <taxon>campanulids</taxon>
        <taxon>Asterales</taxon>
        <taxon>Asteraceae</taxon>
        <taxon>Cichorioideae</taxon>
        <taxon>Cichorieae</taxon>
        <taxon>Lactucinae</taxon>
        <taxon>Lactuca</taxon>
    </lineage>
</organism>
<reference evidence="2 3" key="1">
    <citation type="journal article" date="2017" name="Nat. Commun.">
        <title>Genome assembly with in vitro proximity ligation data and whole-genome triplication in lettuce.</title>
        <authorList>
            <person name="Reyes-Chin-Wo S."/>
            <person name="Wang Z."/>
            <person name="Yang X."/>
            <person name="Kozik A."/>
            <person name="Arikit S."/>
            <person name="Song C."/>
            <person name="Xia L."/>
            <person name="Froenicke L."/>
            <person name="Lavelle D.O."/>
            <person name="Truco M.J."/>
            <person name="Xia R."/>
            <person name="Zhu S."/>
            <person name="Xu C."/>
            <person name="Xu H."/>
            <person name="Xu X."/>
            <person name="Cox K."/>
            <person name="Korf I."/>
            <person name="Meyers B.C."/>
            <person name="Michelmore R.W."/>
        </authorList>
    </citation>
    <scope>NUCLEOTIDE SEQUENCE [LARGE SCALE GENOMIC DNA]</scope>
    <source>
        <strain evidence="3">cv. Salinas</strain>
        <tissue evidence="2">Seedlings</tissue>
    </source>
</reference>
<dbReference type="Proteomes" id="UP000235145">
    <property type="component" value="Unassembled WGS sequence"/>
</dbReference>
<name>A0A9R1W6R8_LACSA</name>
<dbReference type="AlphaFoldDB" id="A0A9R1W6R8"/>
<comment type="caution">
    <text evidence="2">The sequence shown here is derived from an EMBL/GenBank/DDBJ whole genome shotgun (WGS) entry which is preliminary data.</text>
</comment>
<sequence>MDNRAEFRLGKRIFLGILENLGSKIDPWDLSKKTRASGLNGHGKRGRIVRERREMSKFFGSLRMLFIGGSEKPRTRGVRSYAACTRTSGMTEASTASASDGMVGRMGRRVGRAGRTGRPDLKTKEKEGQVSKVSTPKKRKSEKGTPSQPQKKKEPARSIPPSPPPILIPISINPIPPFITSKATTTIPIPTPIFSEATTVTITQTIKPEVHANVSDTGVRTSVVATPVISKPLSPTPSIEIAPVLRGEKVELDSFYYSPYRVQIDDDDDAPITKQHLKELNEKIHKLTAS</sequence>